<accession>A0A2W4LEH3</accession>
<evidence type="ECO:0000313" key="2">
    <source>
        <dbReference type="EMBL" id="PZM99449.1"/>
    </source>
</evidence>
<reference evidence="2" key="1">
    <citation type="submission" date="2018-05" db="EMBL/GenBank/DDBJ databases">
        <authorList>
            <person name="Lanie J.A."/>
            <person name="Ng W.-L."/>
            <person name="Kazmierczak K.M."/>
            <person name="Andrzejewski T.M."/>
            <person name="Davidsen T.M."/>
            <person name="Wayne K.J."/>
            <person name="Tettelin H."/>
            <person name="Glass J.I."/>
            <person name="Rusch D."/>
            <person name="Podicherti R."/>
            <person name="Tsui H.-C.T."/>
            <person name="Winkler M.E."/>
        </authorList>
    </citation>
    <scope>NUCLEOTIDE SEQUENCE</scope>
    <source>
        <strain evidence="2">ZC4RG45</strain>
    </source>
</reference>
<organism evidence="2">
    <name type="scientific">Thermocrispum agreste</name>
    <dbReference type="NCBI Taxonomy" id="37925"/>
    <lineage>
        <taxon>Bacteria</taxon>
        <taxon>Bacillati</taxon>
        <taxon>Actinomycetota</taxon>
        <taxon>Actinomycetes</taxon>
        <taxon>Pseudonocardiales</taxon>
        <taxon>Pseudonocardiaceae</taxon>
        <taxon>Thermocrispum</taxon>
    </lineage>
</organism>
<comment type="caution">
    <text evidence="2">The sequence shown here is derived from an EMBL/GenBank/DDBJ whole genome shotgun (WGS) entry which is preliminary data.</text>
</comment>
<keyword evidence="1" id="KW-1133">Transmembrane helix</keyword>
<proteinExistence type="predicted"/>
<name>A0A2W4LEH3_9PSEU</name>
<dbReference type="EMBL" id="QGUI01000161">
    <property type="protein sequence ID" value="PZM99449.1"/>
    <property type="molecule type" value="Genomic_DNA"/>
</dbReference>
<keyword evidence="1" id="KW-0472">Membrane</keyword>
<evidence type="ECO:0008006" key="3">
    <source>
        <dbReference type="Google" id="ProtNLM"/>
    </source>
</evidence>
<dbReference type="AlphaFoldDB" id="A0A2W4LEH3"/>
<dbReference type="STRING" id="1111738.GCA_000427905_00659"/>
<evidence type="ECO:0000256" key="1">
    <source>
        <dbReference type="SAM" id="Phobius"/>
    </source>
</evidence>
<protein>
    <recommendedName>
        <fullName evidence="3">PH domain-containing protein</fullName>
    </recommendedName>
</protein>
<feature type="transmembrane region" description="Helical" evidence="1">
    <location>
        <begin position="22"/>
        <end position="43"/>
    </location>
</feature>
<gene>
    <name evidence="2" type="ORF">DIU77_05760</name>
</gene>
<keyword evidence="1" id="KW-0812">Transmembrane</keyword>
<feature type="transmembrane region" description="Helical" evidence="1">
    <location>
        <begin position="63"/>
        <end position="83"/>
    </location>
</feature>
<sequence>MHTTDLGALVGRYPVDNKRRRVLGLAYTIGGAAALAVGIPMMLSDADRPMLPGEPAYRAIEMVIGGLLGLGGLAVLIGVVLLIRAAQTRGHAIDLHEHGIVRHARGAAEAIPWRDIAQVVRQGNPQNRGGLGINFRCVVRLNDGRQFAFSSHTTRAIELAERLQTAVHGRP</sequence>